<keyword evidence="2" id="KW-1185">Reference proteome</keyword>
<accession>A0A9P6TC77</accession>
<protein>
    <submittedName>
        <fullName evidence="1">Uncharacterized protein</fullName>
    </submittedName>
</protein>
<proteinExistence type="predicted"/>
<comment type="caution">
    <text evidence="1">The sequence shown here is derived from an EMBL/GenBank/DDBJ whole genome shotgun (WGS) entry which is preliminary data.</text>
</comment>
<evidence type="ECO:0000313" key="1">
    <source>
        <dbReference type="EMBL" id="KAG0147037.1"/>
    </source>
</evidence>
<dbReference type="EMBL" id="MU167252">
    <property type="protein sequence ID" value="KAG0147037.1"/>
    <property type="molecule type" value="Genomic_DNA"/>
</dbReference>
<organism evidence="1 2">
    <name type="scientific">Cronartium quercuum f. sp. fusiforme G11</name>
    <dbReference type="NCBI Taxonomy" id="708437"/>
    <lineage>
        <taxon>Eukaryota</taxon>
        <taxon>Fungi</taxon>
        <taxon>Dikarya</taxon>
        <taxon>Basidiomycota</taxon>
        <taxon>Pucciniomycotina</taxon>
        <taxon>Pucciniomycetes</taxon>
        <taxon>Pucciniales</taxon>
        <taxon>Coleosporiaceae</taxon>
        <taxon>Cronartium</taxon>
    </lineage>
</organism>
<gene>
    <name evidence="1" type="ORF">CROQUDRAFT_91836</name>
</gene>
<dbReference type="Proteomes" id="UP000886653">
    <property type="component" value="Unassembled WGS sequence"/>
</dbReference>
<reference evidence="1" key="1">
    <citation type="submission" date="2013-11" db="EMBL/GenBank/DDBJ databases">
        <title>Genome sequence of the fusiform rust pathogen reveals effectors for host alternation and coevolution with pine.</title>
        <authorList>
            <consortium name="DOE Joint Genome Institute"/>
            <person name="Smith K."/>
            <person name="Pendleton A."/>
            <person name="Kubisiak T."/>
            <person name="Anderson C."/>
            <person name="Salamov A."/>
            <person name="Aerts A."/>
            <person name="Riley R."/>
            <person name="Clum A."/>
            <person name="Lindquist E."/>
            <person name="Ence D."/>
            <person name="Campbell M."/>
            <person name="Kronenberg Z."/>
            <person name="Feau N."/>
            <person name="Dhillon B."/>
            <person name="Hamelin R."/>
            <person name="Burleigh J."/>
            <person name="Smith J."/>
            <person name="Yandell M."/>
            <person name="Nelson C."/>
            <person name="Grigoriev I."/>
            <person name="Davis J."/>
        </authorList>
    </citation>
    <scope>NUCLEOTIDE SEQUENCE</scope>
    <source>
        <strain evidence="1">G11</strain>
    </source>
</reference>
<dbReference type="AlphaFoldDB" id="A0A9P6TC77"/>
<name>A0A9P6TC77_9BASI</name>
<evidence type="ECO:0000313" key="2">
    <source>
        <dbReference type="Proteomes" id="UP000886653"/>
    </source>
</evidence>
<sequence length="87" mass="9649">MKIFDEMAKIAFGSEVSNQKISGFRVPEELKNNICQLPAESGTVPDSTDTLCHPSPAFQHRVSTTYLTRLLSTVDHPEPDSTTKTRV</sequence>